<dbReference type="Proteomes" id="UP000606974">
    <property type="component" value="Unassembled WGS sequence"/>
</dbReference>
<feature type="domain" description="T4 RNA ligase 1-like N-terminal" evidence="6">
    <location>
        <begin position="66"/>
        <end position="299"/>
    </location>
</feature>
<dbReference type="SUPFAM" id="SSF52540">
    <property type="entry name" value="P-loop containing nucleoside triphosphate hydrolases"/>
    <property type="match status" value="1"/>
</dbReference>
<dbReference type="Gene3D" id="3.40.50.300">
    <property type="entry name" value="P-loop containing nucleotide triphosphate hydrolases"/>
    <property type="match status" value="1"/>
</dbReference>
<reference evidence="7" key="1">
    <citation type="submission" date="2020-02" db="EMBL/GenBank/DDBJ databases">
        <authorList>
            <person name="Palmer J.M."/>
        </authorList>
    </citation>
    <scope>NUCLEOTIDE SEQUENCE</scope>
    <source>
        <strain evidence="7">EPUS1.4</strain>
        <tissue evidence="7">Thallus</tissue>
    </source>
</reference>
<feature type="domain" description="tRNA ligase kinase" evidence="5">
    <location>
        <begin position="392"/>
        <end position="553"/>
    </location>
</feature>
<sequence>MAQQDPHEIAELVKSLETAKGNKGRGKKGGFSCKKSTFRVAGSSDISVDSWRFQDWDYKRDDLPTYARGLFTTKTKDGKHEIVIRGYDKFFNVDEVNETRWRNIETRTIAPYELSVKENGCIIFMSGLEDGTLLVCSKHSTGVRSDVNLSHAQAGEKWAEKHLASVGKSSKDLAQELRRMNATAVAELCDDTFEEHVLEYPPSMAGLYLHGINSNLPEFATFSGSEVHQFADTWGFKKAQYVIIHSLDQVKSFLEKCAESGSWDGRDTEGFVIRCKIREEDRAPYRDWFFKYKFEEPYLMYRQWREATKSVIMGKPPKYKKHKQITEQYLLYARRQLAKNPQLGKQYNQNHGIIAMRDGFLAEIGQKGSDIIALERHGEGEEAGGEVSSNVVLVPVASIGCGKTTIARALVRLFDFGHVQNDDIEGQKGRPKKFALAITNSLAQYKAVIADRNNHQRRERQQILDDVSNVVRDAHFVALHYVHEPKDRLLSDIRKITRKRVLDRGDNHQTIHANTKGHEEIAAIMEGFMQRFEGVDTHKEPDSNFDEVIDLDVTASSLENLETVVTHLYNAYPKILGEKMPSQQDMEDAISWALENTVTLKHDLSFMSSNRKKKHPNPGTQEEHPADQELTTDQVLKRLEYFSISVSAAVINSMLTSLFNNATAEEAKMYNQLKQSRRMQSEFHVTLIHRASSNVDSDIWAKYLDQYVQALTTSKQENKQKEPDLGAVRIRLERVVWDGRVMAFVVRILPSESHQGMDGNGGWPCANATPHLTIGTASSDIKPKESNELLRRWLEGDESQGKIWEKEVPDMKVLEGTVRAVMQKR</sequence>
<feature type="domain" description="tRNA ligase phosphodiesterase" evidence="4">
    <location>
        <begin position="556"/>
        <end position="822"/>
    </location>
</feature>
<evidence type="ECO:0000313" key="8">
    <source>
        <dbReference type="Proteomes" id="UP000606974"/>
    </source>
</evidence>
<dbReference type="FunFam" id="3.40.50.300:FF:001690">
    <property type="entry name" value="tRNA ligase"/>
    <property type="match status" value="1"/>
</dbReference>
<evidence type="ECO:0000256" key="1">
    <source>
        <dbReference type="PIRNR" id="PIRNR019634"/>
    </source>
</evidence>
<dbReference type="GO" id="GO:0006388">
    <property type="term" value="P:tRNA splicing, via endonucleolytic cleavage and ligation"/>
    <property type="evidence" value="ECO:0007669"/>
    <property type="project" value="UniProtKB-UniRule"/>
</dbReference>
<dbReference type="InterPro" id="IPR012387">
    <property type="entry name" value="Trl1_fun"/>
</dbReference>
<evidence type="ECO:0000256" key="2">
    <source>
        <dbReference type="PIRSR" id="PIRSR019634-50"/>
    </source>
</evidence>
<dbReference type="InterPro" id="IPR027417">
    <property type="entry name" value="P-loop_NTPase"/>
</dbReference>
<dbReference type="InterPro" id="IPR019039">
    <property type="entry name" value="T4-Rnl1-like_N"/>
</dbReference>
<keyword evidence="1" id="KW-0819">tRNA processing</keyword>
<organism evidence="7 8">
    <name type="scientific">Endocarpon pusillum</name>
    <dbReference type="NCBI Taxonomy" id="364733"/>
    <lineage>
        <taxon>Eukaryota</taxon>
        <taxon>Fungi</taxon>
        <taxon>Dikarya</taxon>
        <taxon>Ascomycota</taxon>
        <taxon>Pezizomycotina</taxon>
        <taxon>Eurotiomycetes</taxon>
        <taxon>Chaetothyriomycetidae</taxon>
        <taxon>Verrucariales</taxon>
        <taxon>Verrucariaceae</taxon>
        <taxon>Endocarpon</taxon>
    </lineage>
</organism>
<feature type="active site" description="N6-AMP-lysine intermediate" evidence="2">
    <location>
        <position position="117"/>
    </location>
</feature>
<evidence type="ECO:0000256" key="3">
    <source>
        <dbReference type="SAM" id="MobiDB-lite"/>
    </source>
</evidence>
<dbReference type="GO" id="GO:0003972">
    <property type="term" value="F:RNA ligase (ATP) activity"/>
    <property type="evidence" value="ECO:0007669"/>
    <property type="project" value="UniProtKB-UniRule"/>
</dbReference>
<feature type="region of interest" description="Disordered" evidence="3">
    <location>
        <begin position="608"/>
        <end position="628"/>
    </location>
</feature>
<keyword evidence="8" id="KW-1185">Reference proteome</keyword>
<evidence type="ECO:0000259" key="4">
    <source>
        <dbReference type="Pfam" id="PF08302"/>
    </source>
</evidence>
<comment type="similarity">
    <text evidence="1">Belongs to the TRL1 family.</text>
</comment>
<dbReference type="EC" id="6.5.1.3" evidence="1"/>
<comment type="caution">
    <text evidence="7">The sequence shown here is derived from an EMBL/GenBank/DDBJ whole genome shotgun (WGS) entry which is preliminary data.</text>
</comment>
<dbReference type="PIRSF" id="PIRSF019634">
    <property type="entry name" value="tRNA_lig_yeast"/>
    <property type="match status" value="1"/>
</dbReference>
<gene>
    <name evidence="7" type="ORF">GJ744_003937</name>
</gene>
<dbReference type="PANTHER" id="PTHR32004">
    <property type="entry name" value="TRNA LIGASE"/>
    <property type="match status" value="1"/>
</dbReference>
<evidence type="ECO:0000313" key="7">
    <source>
        <dbReference type="EMBL" id="KAF7503373.1"/>
    </source>
</evidence>
<dbReference type="GO" id="GO:0005634">
    <property type="term" value="C:nucleus"/>
    <property type="evidence" value="ECO:0007669"/>
    <property type="project" value="TreeGrafter"/>
</dbReference>
<dbReference type="PANTHER" id="PTHR32004:SF1">
    <property type="entry name" value="TRNA LIGASE"/>
    <property type="match status" value="1"/>
</dbReference>
<dbReference type="GO" id="GO:0008081">
    <property type="term" value="F:phosphoric diester hydrolase activity"/>
    <property type="evidence" value="ECO:0007669"/>
    <property type="project" value="InterPro"/>
</dbReference>
<comment type="catalytic activity">
    <reaction evidence="1">
        <text>ATP + (ribonucleotide)n-3'-hydroxyl + 5'-phospho-(ribonucleotide)m = (ribonucleotide)n+m + AMP + diphosphate.</text>
        <dbReference type="EC" id="6.5.1.3"/>
    </reaction>
</comment>
<evidence type="ECO:0000259" key="5">
    <source>
        <dbReference type="Pfam" id="PF08303"/>
    </source>
</evidence>
<dbReference type="OrthoDB" id="276239at2759"/>
<dbReference type="InterPro" id="IPR015965">
    <property type="entry name" value="tRNA_lig_PDEase"/>
</dbReference>
<dbReference type="GO" id="GO:0005524">
    <property type="term" value="F:ATP binding"/>
    <property type="evidence" value="ECO:0007669"/>
    <property type="project" value="UniProtKB-UniRule"/>
</dbReference>
<name>A0A8H7A6C2_9EURO</name>
<dbReference type="AlphaFoldDB" id="A0A8H7A6C2"/>
<dbReference type="GO" id="GO:0051730">
    <property type="term" value="F:GTP-dependent polyribonucleotide 5'-hydroxyl-kinase activity"/>
    <property type="evidence" value="ECO:0007669"/>
    <property type="project" value="InterPro"/>
</dbReference>
<dbReference type="InterPro" id="IPR015966">
    <property type="entry name" value="tRNA_lig_kin_fungi"/>
</dbReference>
<dbReference type="Pfam" id="PF08302">
    <property type="entry name" value="tRNA_lig_CPD"/>
    <property type="match status" value="1"/>
</dbReference>
<dbReference type="Pfam" id="PF09511">
    <property type="entry name" value="RNA_lig_T4_1"/>
    <property type="match status" value="1"/>
</dbReference>
<protein>
    <recommendedName>
        <fullName evidence="1">tRNA ligase</fullName>
        <ecNumber evidence="1">6.5.1.3</ecNumber>
    </recommendedName>
</protein>
<evidence type="ECO:0000259" key="6">
    <source>
        <dbReference type="Pfam" id="PF09511"/>
    </source>
</evidence>
<accession>A0A8H7A6C2</accession>
<dbReference type="Pfam" id="PF08303">
    <property type="entry name" value="tRNA_lig_kinase"/>
    <property type="match status" value="1"/>
</dbReference>
<dbReference type="EMBL" id="JAACFV010000182">
    <property type="protein sequence ID" value="KAF7503373.1"/>
    <property type="molecule type" value="Genomic_DNA"/>
</dbReference>
<keyword evidence="1" id="KW-0436">Ligase</keyword>
<proteinExistence type="inferred from homology"/>